<evidence type="ECO:0008006" key="3">
    <source>
        <dbReference type="Google" id="ProtNLM"/>
    </source>
</evidence>
<dbReference type="Proteomes" id="UP001272242">
    <property type="component" value="Unassembled WGS sequence"/>
</dbReference>
<proteinExistence type="predicted"/>
<organism evidence="1 2">
    <name type="scientific">Gemmata algarum</name>
    <dbReference type="NCBI Taxonomy" id="2975278"/>
    <lineage>
        <taxon>Bacteria</taxon>
        <taxon>Pseudomonadati</taxon>
        <taxon>Planctomycetota</taxon>
        <taxon>Planctomycetia</taxon>
        <taxon>Gemmatales</taxon>
        <taxon>Gemmataceae</taxon>
        <taxon>Gemmata</taxon>
    </lineage>
</organism>
<protein>
    <recommendedName>
        <fullName evidence="3">DUF4262 domain-containing protein</fullName>
    </recommendedName>
</protein>
<evidence type="ECO:0000313" key="2">
    <source>
        <dbReference type="Proteomes" id="UP001272242"/>
    </source>
</evidence>
<comment type="caution">
    <text evidence="1">The sequence shown here is derived from an EMBL/GenBank/DDBJ whole genome shotgun (WGS) entry which is preliminary data.</text>
</comment>
<keyword evidence="2" id="KW-1185">Reference proteome</keyword>
<gene>
    <name evidence="1" type="ORF">R5W23_001546</name>
</gene>
<accession>A0ABU5EZD5</accession>
<name>A0ABU5EZD5_9BACT</name>
<reference evidence="2" key="1">
    <citation type="journal article" date="2023" name="Mar. Drugs">
        <title>Gemmata algarum, a Novel Planctomycete Isolated from an Algal Mat, Displays Antimicrobial Activity.</title>
        <authorList>
            <person name="Kumar G."/>
            <person name="Kallscheuer N."/>
            <person name="Kashif M."/>
            <person name="Ahamad S."/>
            <person name="Jagadeeshwari U."/>
            <person name="Pannikurungottu S."/>
            <person name="Haufschild T."/>
            <person name="Kabuu M."/>
            <person name="Sasikala C."/>
            <person name="Jogler C."/>
            <person name="Ramana C."/>
        </authorList>
    </citation>
    <scope>NUCLEOTIDE SEQUENCE [LARGE SCALE GENOMIC DNA]</scope>
    <source>
        <strain evidence="2">JC673</strain>
    </source>
</reference>
<dbReference type="RefSeq" id="WP_320686906.1">
    <property type="nucleotide sequence ID" value="NZ_JAXBLV010000178.1"/>
</dbReference>
<evidence type="ECO:0000313" key="1">
    <source>
        <dbReference type="EMBL" id="MDY3560314.1"/>
    </source>
</evidence>
<dbReference type="EMBL" id="JAXBLV010000178">
    <property type="protein sequence ID" value="MDY3560314.1"/>
    <property type="molecule type" value="Genomic_DNA"/>
</dbReference>
<sequence length="150" mass="16330">MELATGVLSRTDYIRAAERVVEFIRSLGAAEVLVAYGFGCDCPDEQLYQNVPMSLGGLLPFMSEGERLDYYRIGKDNLHVKDGIGRTEFLFCHESDIHFISEDAELVGRLKDLWLAAGFTGMYLKGAGEWEPVAAEPGPAEPGAAPDTAG</sequence>